<feature type="transmembrane region" description="Helical" evidence="6">
    <location>
        <begin position="12"/>
        <end position="32"/>
    </location>
</feature>
<feature type="transmembrane region" description="Helical" evidence="6">
    <location>
        <begin position="67"/>
        <end position="85"/>
    </location>
</feature>
<dbReference type="AlphaFoldDB" id="A0A4U9VB42"/>
<feature type="transmembrane region" description="Helical" evidence="6">
    <location>
        <begin position="425"/>
        <end position="446"/>
    </location>
</feature>
<dbReference type="PANTHER" id="PTHR30619">
    <property type="entry name" value="DNA INTERNALIZATION/COMPETENCE PROTEIN COMEC/REC2"/>
    <property type="match status" value="1"/>
</dbReference>
<evidence type="ECO:0000256" key="6">
    <source>
        <dbReference type="SAM" id="Phobius"/>
    </source>
</evidence>
<dbReference type="InterPro" id="IPR025405">
    <property type="entry name" value="DUF4131"/>
</dbReference>
<protein>
    <submittedName>
        <fullName evidence="9">ComEC family competence protein</fullName>
    </submittedName>
</protein>
<dbReference type="InterPro" id="IPR004477">
    <property type="entry name" value="ComEC_N"/>
</dbReference>
<feature type="transmembrane region" description="Helical" evidence="6">
    <location>
        <begin position="265"/>
        <end position="285"/>
    </location>
</feature>
<dbReference type="KEGG" id="stha:NCTC11429_02693"/>
<dbReference type="STRING" id="1123265.GCA_000686625_02135"/>
<dbReference type="RefSeq" id="WP_037534543.1">
    <property type="nucleotide sequence ID" value="NZ_LR590484.1"/>
</dbReference>
<dbReference type="EMBL" id="LR590484">
    <property type="protein sequence ID" value="VTR42409.1"/>
    <property type="molecule type" value="Genomic_DNA"/>
</dbReference>
<keyword evidence="3 6" id="KW-0812">Transmembrane</keyword>
<evidence type="ECO:0000256" key="1">
    <source>
        <dbReference type="ARBA" id="ARBA00004651"/>
    </source>
</evidence>
<dbReference type="NCBIfam" id="TIGR00360">
    <property type="entry name" value="ComEC_N-term"/>
    <property type="match status" value="1"/>
</dbReference>
<accession>A0A4U9VB42</accession>
<evidence type="ECO:0000256" key="5">
    <source>
        <dbReference type="ARBA" id="ARBA00023136"/>
    </source>
</evidence>
<feature type="transmembrane region" description="Helical" evidence="6">
    <location>
        <begin position="38"/>
        <end position="60"/>
    </location>
</feature>
<sequence length="695" mass="80119">MSDLSFDQTLERVPLLKIAIVYVMALLVAPLFRFDLVSFLYLKSGLQVVALLTVCCYFLGSRPLGRCYPIFYYIVILLFGVWQYWRNDPRYVKDHFSHFNLDSYVVEVNEEPKVKSDFIRFSAQVTGGYMQGNFIALKGKMMVSLRDTSKNFLQYGDKLWLQGRAKVVDPPYNPMQFDYRGYLNKSDIHHQLFLKSGQYRIVGSALPSYFDIRGMALRIRQHFLMKLYPYFSEEQYFSIAAALLYGFRSDISEDNIRAFTNTGTIHVLSVSGMHVAILFGFLSLIFKRINWRGPASWLPFLLTLLIIWSYAFIAGLDPPIARAAIMISFIVCAEHFRRSRSTFNTLIAAALLILICAPRSIMDVGFQLSFLAVLGMTLLIPIFERVIVVTSPVVRFLRDTFSISIAAQLLTTPLSLYYFGQFPTYFLFANLLVDFPSSLIMYLGFVMTVSPLEWLNHMLGDVLEYLIAVILSCLKYIERLAFSTVRYDIIDIGFLLLSYFAIFLLLYAYQWRDKKYAYLGLFCIVAMLLIDLHDRTTKIDSEQFRVYNTRNELTIAYFRHRRGLVYSTFDSLQHTALQYACGREISALTAGDQIQFIPLTNDRRKNYLISLPIGKIAVIEQRSDRLPQADLAIVRKNAVKELSILIGQIRPKLIIVDGSNSLRYVQQTKTELDSLGVSYYILKDNFAYVWNKENL</sequence>
<dbReference type="InterPro" id="IPR052159">
    <property type="entry name" value="Competence_DNA_uptake"/>
</dbReference>
<evidence type="ECO:0000256" key="4">
    <source>
        <dbReference type="ARBA" id="ARBA00022989"/>
    </source>
</evidence>
<feature type="transmembrane region" description="Helical" evidence="6">
    <location>
        <begin position="489"/>
        <end position="509"/>
    </location>
</feature>
<evidence type="ECO:0000259" key="7">
    <source>
        <dbReference type="Pfam" id="PF03772"/>
    </source>
</evidence>
<dbReference type="Pfam" id="PF03772">
    <property type="entry name" value="Competence"/>
    <property type="match status" value="1"/>
</dbReference>
<evidence type="ECO:0000256" key="2">
    <source>
        <dbReference type="ARBA" id="ARBA00022475"/>
    </source>
</evidence>
<comment type="subcellular location">
    <subcellularLocation>
        <location evidence="1">Cell membrane</location>
        <topology evidence="1">Multi-pass membrane protein</topology>
    </subcellularLocation>
</comment>
<evidence type="ECO:0000259" key="8">
    <source>
        <dbReference type="Pfam" id="PF13567"/>
    </source>
</evidence>
<dbReference type="Pfam" id="PF13567">
    <property type="entry name" value="DUF4131"/>
    <property type="match status" value="1"/>
</dbReference>
<proteinExistence type="predicted"/>
<feature type="transmembrane region" description="Helical" evidence="6">
    <location>
        <begin position="516"/>
        <end position="533"/>
    </location>
</feature>
<keyword evidence="5 6" id="KW-0472">Membrane</keyword>
<name>A0A4U9VB42_9SPHI</name>
<gene>
    <name evidence="9" type="ORF">NCTC11429_02693</name>
</gene>
<feature type="transmembrane region" description="Helical" evidence="6">
    <location>
        <begin position="297"/>
        <end position="313"/>
    </location>
</feature>
<keyword evidence="2" id="KW-1003">Cell membrane</keyword>
<feature type="transmembrane region" description="Helical" evidence="6">
    <location>
        <begin position="368"/>
        <end position="388"/>
    </location>
</feature>
<dbReference type="Proteomes" id="UP000308196">
    <property type="component" value="Chromosome"/>
</dbReference>
<dbReference type="GO" id="GO:0005886">
    <property type="term" value="C:plasma membrane"/>
    <property type="evidence" value="ECO:0007669"/>
    <property type="project" value="UniProtKB-SubCell"/>
</dbReference>
<feature type="domain" description="DUF4131" evidence="8">
    <location>
        <begin position="48"/>
        <end position="197"/>
    </location>
</feature>
<dbReference type="GeneID" id="78463398"/>
<evidence type="ECO:0000313" key="10">
    <source>
        <dbReference type="Proteomes" id="UP000308196"/>
    </source>
</evidence>
<dbReference type="PANTHER" id="PTHR30619:SF1">
    <property type="entry name" value="RECOMBINATION PROTEIN 2"/>
    <property type="match status" value="1"/>
</dbReference>
<reference evidence="9 10" key="1">
    <citation type="submission" date="2019-05" db="EMBL/GenBank/DDBJ databases">
        <authorList>
            <consortium name="Pathogen Informatics"/>
        </authorList>
    </citation>
    <scope>NUCLEOTIDE SEQUENCE [LARGE SCALE GENOMIC DNA]</scope>
    <source>
        <strain evidence="9 10">NCTC11429</strain>
    </source>
</reference>
<feature type="transmembrane region" description="Helical" evidence="6">
    <location>
        <begin position="319"/>
        <end position="336"/>
    </location>
</feature>
<feature type="domain" description="ComEC/Rec2-related protein" evidence="7">
    <location>
        <begin position="243"/>
        <end position="510"/>
    </location>
</feature>
<organism evidence="9 10">
    <name type="scientific">Sphingobacterium thalpophilum</name>
    <dbReference type="NCBI Taxonomy" id="259"/>
    <lineage>
        <taxon>Bacteria</taxon>
        <taxon>Pseudomonadati</taxon>
        <taxon>Bacteroidota</taxon>
        <taxon>Sphingobacteriia</taxon>
        <taxon>Sphingobacteriales</taxon>
        <taxon>Sphingobacteriaceae</taxon>
        <taxon>Sphingobacterium</taxon>
    </lineage>
</organism>
<feature type="transmembrane region" description="Helical" evidence="6">
    <location>
        <begin position="343"/>
        <end position="362"/>
    </location>
</feature>
<keyword evidence="4 6" id="KW-1133">Transmembrane helix</keyword>
<evidence type="ECO:0000256" key="3">
    <source>
        <dbReference type="ARBA" id="ARBA00022692"/>
    </source>
</evidence>
<evidence type="ECO:0000313" key="9">
    <source>
        <dbReference type="EMBL" id="VTR42409.1"/>
    </source>
</evidence>